<gene>
    <name evidence="1" type="ORF">GBAR_LOCUS18939</name>
</gene>
<proteinExistence type="predicted"/>
<dbReference type="Proteomes" id="UP001174909">
    <property type="component" value="Unassembled WGS sequence"/>
</dbReference>
<accession>A0AA35SRW3</accession>
<comment type="caution">
    <text evidence="1">The sequence shown here is derived from an EMBL/GenBank/DDBJ whole genome shotgun (WGS) entry which is preliminary data.</text>
</comment>
<evidence type="ECO:0000313" key="2">
    <source>
        <dbReference type="Proteomes" id="UP001174909"/>
    </source>
</evidence>
<sequence length="161" mass="18244">MAWRDNLLELKKDLDTALARTMGEPVEEDPETEREREELYQLAASLHIAQMLVDLNEVVLGGAGKVESTSLMDYYDDDDEVLEIADEDADDIDEDEGTLEEGVEIRFSLVWDDVTECAVDVELGKTNGRICMLVNGEEVRQQREVLETAVLDAFRDEMDLE</sequence>
<protein>
    <submittedName>
        <fullName evidence="1">Uncharacterized protein</fullName>
    </submittedName>
</protein>
<organism evidence="1 2">
    <name type="scientific">Geodia barretti</name>
    <name type="common">Barrett's horny sponge</name>
    <dbReference type="NCBI Taxonomy" id="519541"/>
    <lineage>
        <taxon>Eukaryota</taxon>
        <taxon>Metazoa</taxon>
        <taxon>Porifera</taxon>
        <taxon>Demospongiae</taxon>
        <taxon>Heteroscleromorpha</taxon>
        <taxon>Tetractinellida</taxon>
        <taxon>Astrophorina</taxon>
        <taxon>Geodiidae</taxon>
        <taxon>Geodia</taxon>
    </lineage>
</organism>
<evidence type="ECO:0000313" key="1">
    <source>
        <dbReference type="EMBL" id="CAI8033576.1"/>
    </source>
</evidence>
<name>A0AA35SRW3_GEOBA</name>
<keyword evidence="2" id="KW-1185">Reference proteome</keyword>
<dbReference type="EMBL" id="CASHTH010002678">
    <property type="protein sequence ID" value="CAI8033576.1"/>
    <property type="molecule type" value="Genomic_DNA"/>
</dbReference>
<reference evidence="1" key="1">
    <citation type="submission" date="2023-03" db="EMBL/GenBank/DDBJ databases">
        <authorList>
            <person name="Steffen K."/>
            <person name="Cardenas P."/>
        </authorList>
    </citation>
    <scope>NUCLEOTIDE SEQUENCE</scope>
</reference>
<dbReference type="AlphaFoldDB" id="A0AA35SRW3"/>